<dbReference type="Pfam" id="PF16363">
    <property type="entry name" value="GDP_Man_Dehyd"/>
    <property type="match status" value="1"/>
</dbReference>
<accession>A0A246BMJ2</accession>
<dbReference type="EMBL" id="NHMK01000010">
    <property type="protein sequence ID" value="OWL96896.1"/>
    <property type="molecule type" value="Genomic_DNA"/>
</dbReference>
<dbReference type="InterPro" id="IPR016040">
    <property type="entry name" value="NAD(P)-bd_dom"/>
</dbReference>
<dbReference type="InterPro" id="IPR045869">
    <property type="entry name" value="Arna-like_SDR_e"/>
</dbReference>
<dbReference type="OrthoDB" id="9771073at2"/>
<gene>
    <name evidence="2" type="ORF">CBQ26_07860</name>
</gene>
<comment type="caution">
    <text evidence="2">The sequence shown here is derived from an EMBL/GenBank/DDBJ whole genome shotgun (WGS) entry which is preliminary data.</text>
</comment>
<keyword evidence="3" id="KW-1185">Reference proteome</keyword>
<dbReference type="RefSeq" id="WP_088248093.1">
    <property type="nucleotide sequence ID" value="NZ_BNAM01000009.1"/>
</dbReference>
<organism evidence="2 3">
    <name type="scientific">Deinococcus indicus</name>
    <dbReference type="NCBI Taxonomy" id="223556"/>
    <lineage>
        <taxon>Bacteria</taxon>
        <taxon>Thermotogati</taxon>
        <taxon>Deinococcota</taxon>
        <taxon>Deinococci</taxon>
        <taxon>Deinococcales</taxon>
        <taxon>Deinococcaceae</taxon>
        <taxon>Deinococcus</taxon>
    </lineage>
</organism>
<name>A0A246BMJ2_9DEIO</name>
<reference evidence="2 3" key="1">
    <citation type="submission" date="2017-05" db="EMBL/GenBank/DDBJ databases">
        <title>De novo genome assembly of Deniococcus indicus strain DR1.</title>
        <authorList>
            <person name="Chauhan D."/>
            <person name="Yennamalli R.M."/>
            <person name="Priyadarshini R."/>
        </authorList>
    </citation>
    <scope>NUCLEOTIDE SEQUENCE [LARGE SCALE GENOMIC DNA]</scope>
    <source>
        <strain evidence="2 3">DR1</strain>
    </source>
</reference>
<dbReference type="AlphaFoldDB" id="A0A246BMJ2"/>
<evidence type="ECO:0000313" key="3">
    <source>
        <dbReference type="Proteomes" id="UP000197208"/>
    </source>
</evidence>
<dbReference type="SUPFAM" id="SSF51735">
    <property type="entry name" value="NAD(P)-binding Rossmann-fold domains"/>
    <property type="match status" value="1"/>
</dbReference>
<dbReference type="InterPro" id="IPR036291">
    <property type="entry name" value="NAD(P)-bd_dom_sf"/>
</dbReference>
<dbReference type="Proteomes" id="UP000197208">
    <property type="component" value="Unassembled WGS sequence"/>
</dbReference>
<dbReference type="PANTHER" id="PTHR43000">
    <property type="entry name" value="DTDP-D-GLUCOSE 4,6-DEHYDRATASE-RELATED"/>
    <property type="match status" value="1"/>
</dbReference>
<evidence type="ECO:0000259" key="1">
    <source>
        <dbReference type="Pfam" id="PF16363"/>
    </source>
</evidence>
<dbReference type="Gene3D" id="3.40.50.720">
    <property type="entry name" value="NAD(P)-binding Rossmann-like Domain"/>
    <property type="match status" value="1"/>
</dbReference>
<feature type="domain" description="NAD(P)-binding" evidence="1">
    <location>
        <begin position="21"/>
        <end position="324"/>
    </location>
</feature>
<proteinExistence type="predicted"/>
<dbReference type="CDD" id="cd05257">
    <property type="entry name" value="Arna_like_SDR_e"/>
    <property type="match status" value="1"/>
</dbReference>
<evidence type="ECO:0000313" key="2">
    <source>
        <dbReference type="EMBL" id="OWL96896.1"/>
    </source>
</evidence>
<protein>
    <submittedName>
        <fullName evidence="2">NAD-dependent dehydratase</fullName>
    </submittedName>
</protein>
<dbReference type="GO" id="GO:0016831">
    <property type="term" value="F:carboxy-lyase activity"/>
    <property type="evidence" value="ECO:0007669"/>
    <property type="project" value="InterPro"/>
</dbReference>
<sequence>MTQLLPAAPRTSASSRPLVAVTGADGFIGSHLTEELVRAGYRVRAMAIYNSQGSYGWLDQVGPEVMQHVEVQLGDVRDAGSVRALMRGAQTTYHLAALIAIPYSYVAPRSYVETNVTGTLNVLEAARELGTARVVHTSTSEVYGTARTVPIHETHPLQGQSPYSATKIGADKLAESYHLSFGLPVVTLRPFNTYGPRQSARAVIPTIISQVAAGQRDIRLGDLRPTRDFNFVTDTARAFRAVGEAGPEVLGRTLNAGSGREISVGDTVRLIAQVMGAELQVSQEDARLRPEGSEVMRLLADHRELTALTGWEPRVPLEEGLRRTAGWFTDNANLARYRVGEYTI</sequence>